<gene>
    <name evidence="5" type="ORF">B6D57_02260</name>
</gene>
<comment type="caution">
    <text evidence="5">The sequence shown here is derived from an EMBL/GenBank/DDBJ whole genome shotgun (WGS) entry which is preliminary data.</text>
</comment>
<proteinExistence type="predicted"/>
<evidence type="ECO:0000256" key="1">
    <source>
        <dbReference type="ARBA" id="ARBA00022630"/>
    </source>
</evidence>
<dbReference type="GO" id="GO:0016491">
    <property type="term" value="F:oxidoreductase activity"/>
    <property type="evidence" value="ECO:0007669"/>
    <property type="project" value="UniProtKB-KW"/>
</dbReference>
<name>A0A1W9S1H9_9BACT</name>
<dbReference type="InterPro" id="IPR000415">
    <property type="entry name" value="Nitroreductase-like"/>
</dbReference>
<dbReference type="SUPFAM" id="SSF55469">
    <property type="entry name" value="FMN-dependent nitroreductase-like"/>
    <property type="match status" value="1"/>
</dbReference>
<evidence type="ECO:0000313" key="6">
    <source>
        <dbReference type="Proteomes" id="UP000192611"/>
    </source>
</evidence>
<dbReference type="EMBL" id="NATQ01000033">
    <property type="protein sequence ID" value="OQX90698.1"/>
    <property type="molecule type" value="Genomic_DNA"/>
</dbReference>
<dbReference type="InterPro" id="IPR050627">
    <property type="entry name" value="Nitroreductase/BluB"/>
</dbReference>
<protein>
    <recommendedName>
        <fullName evidence="4">Nitroreductase domain-containing protein</fullName>
    </recommendedName>
</protein>
<evidence type="ECO:0000259" key="4">
    <source>
        <dbReference type="Pfam" id="PF00881"/>
    </source>
</evidence>
<dbReference type="PANTHER" id="PTHR23026:SF90">
    <property type="entry name" value="IODOTYROSINE DEIODINASE 1"/>
    <property type="match status" value="1"/>
</dbReference>
<organism evidence="5 6">
    <name type="scientific">Candidatus Coatesbacteria bacterium 4484_99</name>
    <dbReference type="NCBI Taxonomy" id="1970774"/>
    <lineage>
        <taxon>Bacteria</taxon>
        <taxon>Candidatus Coatesiibacteriota</taxon>
    </lineage>
</organism>
<keyword evidence="3" id="KW-0560">Oxidoreductase</keyword>
<evidence type="ECO:0000313" key="5">
    <source>
        <dbReference type="EMBL" id="OQX90698.1"/>
    </source>
</evidence>
<accession>A0A1W9S1H9</accession>
<keyword evidence="1" id="KW-0285">Flavoprotein</keyword>
<evidence type="ECO:0000256" key="2">
    <source>
        <dbReference type="ARBA" id="ARBA00022643"/>
    </source>
</evidence>
<reference evidence="6" key="1">
    <citation type="submission" date="2017-03" db="EMBL/GenBank/DDBJ databases">
        <title>Novel pathways for hydrocarbon cycling and metabolic interdependencies in hydrothermal sediment communities.</title>
        <authorList>
            <person name="Dombrowski N."/>
            <person name="Seitz K."/>
            <person name="Teske A."/>
            <person name="Baker B."/>
        </authorList>
    </citation>
    <scope>NUCLEOTIDE SEQUENCE [LARGE SCALE GENOMIC DNA]</scope>
</reference>
<dbReference type="InterPro" id="IPR029479">
    <property type="entry name" value="Nitroreductase"/>
</dbReference>
<dbReference type="AlphaFoldDB" id="A0A1W9S1H9"/>
<feature type="domain" description="Nitroreductase" evidence="4">
    <location>
        <begin position="7"/>
        <end position="184"/>
    </location>
</feature>
<sequence>MELIDAVKGRRSVRKFKKLSIPKEDIDKIMESAIWAPSGSNRQQWRFIIVTDDTLKNKLANAIEDVVKEMEKELGDDSEIISRLKKSLPYYTFFREAPVLIVAIDEEVPSTSSRVMEMRTNYKCPISIVGLSSVAAAIQNLLLTAHSLGYGTCWMTGPLIAKKEMEQILGIEYPQHLVALIPLGIPAESPQPKQRIEGRVEYR</sequence>
<dbReference type="PANTHER" id="PTHR23026">
    <property type="entry name" value="NADPH NITROREDUCTASE"/>
    <property type="match status" value="1"/>
</dbReference>
<dbReference type="Gene3D" id="3.40.109.10">
    <property type="entry name" value="NADH Oxidase"/>
    <property type="match status" value="1"/>
</dbReference>
<dbReference type="Proteomes" id="UP000192611">
    <property type="component" value="Unassembled WGS sequence"/>
</dbReference>
<keyword evidence="2" id="KW-0288">FMN</keyword>
<evidence type="ECO:0000256" key="3">
    <source>
        <dbReference type="ARBA" id="ARBA00023002"/>
    </source>
</evidence>
<dbReference type="Pfam" id="PF00881">
    <property type="entry name" value="Nitroreductase"/>
    <property type="match status" value="1"/>
</dbReference>